<dbReference type="Pfam" id="PF24864">
    <property type="entry name" value="DUF7730"/>
    <property type="match status" value="1"/>
</dbReference>
<dbReference type="OrthoDB" id="4757095at2759"/>
<evidence type="ECO:0000259" key="1">
    <source>
        <dbReference type="Pfam" id="PF24864"/>
    </source>
</evidence>
<feature type="domain" description="DUF7730" evidence="1">
    <location>
        <begin position="60"/>
        <end position="306"/>
    </location>
</feature>
<dbReference type="GeneID" id="70130448"/>
<accession>A0A9P9A2J8</accession>
<evidence type="ECO:0000313" key="3">
    <source>
        <dbReference type="Proteomes" id="UP000758603"/>
    </source>
</evidence>
<dbReference type="EMBL" id="JAGPXC010000001">
    <property type="protein sequence ID" value="KAH6660766.1"/>
    <property type="molecule type" value="Genomic_DNA"/>
</dbReference>
<reference evidence="2" key="1">
    <citation type="journal article" date="2021" name="Nat. Commun.">
        <title>Genetic determinants of endophytism in the Arabidopsis root mycobiome.</title>
        <authorList>
            <person name="Mesny F."/>
            <person name="Miyauchi S."/>
            <person name="Thiergart T."/>
            <person name="Pickel B."/>
            <person name="Atanasova L."/>
            <person name="Karlsson M."/>
            <person name="Huettel B."/>
            <person name="Barry K.W."/>
            <person name="Haridas S."/>
            <person name="Chen C."/>
            <person name="Bauer D."/>
            <person name="Andreopoulos W."/>
            <person name="Pangilinan J."/>
            <person name="LaButti K."/>
            <person name="Riley R."/>
            <person name="Lipzen A."/>
            <person name="Clum A."/>
            <person name="Drula E."/>
            <person name="Henrissat B."/>
            <person name="Kohler A."/>
            <person name="Grigoriev I.V."/>
            <person name="Martin F.M."/>
            <person name="Hacquard S."/>
        </authorList>
    </citation>
    <scope>NUCLEOTIDE SEQUENCE</scope>
    <source>
        <strain evidence="2">MPI-SDFR-AT-0073</strain>
    </source>
</reference>
<gene>
    <name evidence="2" type="ORF">BKA67DRAFT_549108</name>
</gene>
<dbReference type="AlphaFoldDB" id="A0A9P9A2J8"/>
<protein>
    <recommendedName>
        <fullName evidence="1">DUF7730 domain-containing protein</fullName>
    </recommendedName>
</protein>
<comment type="caution">
    <text evidence="2">The sequence shown here is derived from an EMBL/GenBank/DDBJ whole genome shotgun (WGS) entry which is preliminary data.</text>
</comment>
<sequence>MVTCLRLGSCPCVPLCEAFQCDRFLFTPFQVHISLTWLLKHTSRVHQVMEFGLENNMDLQLQSPFFFKLPREVRDMIYLDCWEVFGSRQHVFEHEGSTSYFPCLLEPGEQDSRNEDFEKLWRSQQAHQPKSMVHDAEWARRMSSAWQDHWRCEEAMLSCRAQGAKMNGPVTYSFLTCKRLFDEALPSLCSRLTLVLTSLSLAHKVFVFNPYIVHIRSIELSLCVPYPSLHNHIYPKTPNSSFIARQNKWHELCIALSDLCRTGALQDMTLRLDLVEEDRFWWEVRETWALSAIEEPLRRRTKLYLPELTVDAERMRPFHYATPGGQQTESRLHPGQEDRLFVYPLPSYMTSYAGKEEPKRREADFKELVRYSRRRWMREGDENAIQARLEFFNPQVHGTETVGDKMRLGGLFRGMLMS</sequence>
<proteinExistence type="predicted"/>
<dbReference type="RefSeq" id="XP_045964897.1">
    <property type="nucleotide sequence ID" value="XM_046101556.1"/>
</dbReference>
<name>A0A9P9A2J8_9PEZI</name>
<keyword evidence="3" id="KW-1185">Reference proteome</keyword>
<organism evidence="2 3">
    <name type="scientific">Truncatella angustata</name>
    <dbReference type="NCBI Taxonomy" id="152316"/>
    <lineage>
        <taxon>Eukaryota</taxon>
        <taxon>Fungi</taxon>
        <taxon>Dikarya</taxon>
        <taxon>Ascomycota</taxon>
        <taxon>Pezizomycotina</taxon>
        <taxon>Sordariomycetes</taxon>
        <taxon>Xylariomycetidae</taxon>
        <taxon>Amphisphaeriales</taxon>
        <taxon>Sporocadaceae</taxon>
        <taxon>Truncatella</taxon>
    </lineage>
</organism>
<dbReference type="InterPro" id="IPR056632">
    <property type="entry name" value="DUF7730"/>
</dbReference>
<dbReference type="Proteomes" id="UP000758603">
    <property type="component" value="Unassembled WGS sequence"/>
</dbReference>
<evidence type="ECO:0000313" key="2">
    <source>
        <dbReference type="EMBL" id="KAH6660766.1"/>
    </source>
</evidence>